<dbReference type="Proteomes" id="UP000054776">
    <property type="component" value="Unassembled WGS sequence"/>
</dbReference>
<keyword evidence="2" id="KW-1185">Reference proteome</keyword>
<protein>
    <submittedName>
        <fullName evidence="1">Uncharacterized protein</fullName>
    </submittedName>
</protein>
<dbReference type="EMBL" id="JYDH01000092">
    <property type="protein sequence ID" value="KRY32817.1"/>
    <property type="molecule type" value="Genomic_DNA"/>
</dbReference>
<gene>
    <name evidence="1" type="ORF">T01_14641</name>
</gene>
<evidence type="ECO:0000313" key="2">
    <source>
        <dbReference type="Proteomes" id="UP000054776"/>
    </source>
</evidence>
<dbReference type="AlphaFoldDB" id="A0A0V1B773"/>
<dbReference type="OrthoDB" id="10526736at2759"/>
<comment type="caution">
    <text evidence="1">The sequence shown here is derived from an EMBL/GenBank/DDBJ whole genome shotgun (WGS) entry which is preliminary data.</text>
</comment>
<organism evidence="1 2">
    <name type="scientific">Trichinella spiralis</name>
    <name type="common">Trichina worm</name>
    <dbReference type="NCBI Taxonomy" id="6334"/>
    <lineage>
        <taxon>Eukaryota</taxon>
        <taxon>Metazoa</taxon>
        <taxon>Ecdysozoa</taxon>
        <taxon>Nematoda</taxon>
        <taxon>Enoplea</taxon>
        <taxon>Dorylaimia</taxon>
        <taxon>Trichinellida</taxon>
        <taxon>Trichinellidae</taxon>
        <taxon>Trichinella</taxon>
    </lineage>
</organism>
<name>A0A0V1B773_TRISP</name>
<proteinExistence type="predicted"/>
<accession>A0A0V1B773</accession>
<evidence type="ECO:0000313" key="1">
    <source>
        <dbReference type="EMBL" id="KRY32817.1"/>
    </source>
</evidence>
<sequence length="83" mass="9982">MSHEWIFQLSKLFQRLIIAELKENNYSTGPLIFTKKYYKLVFFLQITKIDLSAARLHNKIYNNLGISLDNQESYLYKFIRKFA</sequence>
<reference evidence="1 2" key="1">
    <citation type="submission" date="2015-01" db="EMBL/GenBank/DDBJ databases">
        <title>Evolution of Trichinella species and genotypes.</title>
        <authorList>
            <person name="Korhonen P.K."/>
            <person name="Edoardo P."/>
            <person name="Giuseppe L.R."/>
            <person name="Gasser R.B."/>
        </authorList>
    </citation>
    <scope>NUCLEOTIDE SEQUENCE [LARGE SCALE GENOMIC DNA]</scope>
    <source>
        <strain evidence="1">ISS3</strain>
    </source>
</reference>
<dbReference type="InParanoid" id="A0A0V1B773"/>